<keyword evidence="3" id="KW-1185">Reference proteome</keyword>
<proteinExistence type="predicted"/>
<keyword evidence="1" id="KW-0812">Transmembrane</keyword>
<dbReference type="EMBL" id="NHRY01000182">
    <property type="protein sequence ID" value="PPQ31810.1"/>
    <property type="molecule type" value="Genomic_DNA"/>
</dbReference>
<evidence type="ECO:0000313" key="2">
    <source>
        <dbReference type="EMBL" id="PPQ31810.1"/>
    </source>
</evidence>
<keyword evidence="1" id="KW-1133">Transmembrane helix</keyword>
<feature type="transmembrane region" description="Helical" evidence="1">
    <location>
        <begin position="124"/>
        <end position="147"/>
    </location>
</feature>
<feature type="transmembrane region" description="Helical" evidence="1">
    <location>
        <begin position="80"/>
        <end position="99"/>
    </location>
</feature>
<evidence type="ECO:0008006" key="4">
    <source>
        <dbReference type="Google" id="ProtNLM"/>
    </source>
</evidence>
<reference evidence="2 3" key="1">
    <citation type="journal article" date="2018" name="Arch. Microbiol.">
        <title>New insights into the metabolic potential of the phototrophic purple bacterium Rhodopila globiformis DSM 161(T) from its draft genome sequence and evidence for a vanadium-dependent nitrogenase.</title>
        <authorList>
            <person name="Imhoff J.F."/>
            <person name="Rahn T."/>
            <person name="Kunzel S."/>
            <person name="Neulinger S.C."/>
        </authorList>
    </citation>
    <scope>NUCLEOTIDE SEQUENCE [LARGE SCALE GENOMIC DNA]</scope>
    <source>
        <strain evidence="2 3">DSM 161</strain>
    </source>
</reference>
<evidence type="ECO:0000256" key="1">
    <source>
        <dbReference type="SAM" id="Phobius"/>
    </source>
</evidence>
<dbReference type="OrthoDB" id="1453741at2"/>
<organism evidence="2 3">
    <name type="scientific">Rhodopila globiformis</name>
    <name type="common">Rhodopseudomonas globiformis</name>
    <dbReference type="NCBI Taxonomy" id="1071"/>
    <lineage>
        <taxon>Bacteria</taxon>
        <taxon>Pseudomonadati</taxon>
        <taxon>Pseudomonadota</taxon>
        <taxon>Alphaproteobacteria</taxon>
        <taxon>Acetobacterales</taxon>
        <taxon>Acetobacteraceae</taxon>
        <taxon>Rhodopila</taxon>
    </lineage>
</organism>
<name>A0A2S6NB10_RHOGL</name>
<protein>
    <recommendedName>
        <fullName evidence="4">DUF1772 domain-containing protein</fullName>
    </recommendedName>
</protein>
<dbReference type="AlphaFoldDB" id="A0A2S6NB10"/>
<sequence length="161" mass="17525">MEIRIIQFLAIILTALALVPGGAHALELAHKMALDRDQYMMVQSIYRGWAWLGTVFVGALMANGLLAVRTRRQATPSASAALATVLIAVALAVFFTWTYPANQATGNWTITTTDWTTLRVQWEYSHAAAAALVFLALCATTVSVLTWSRLPPARPGILSPR</sequence>
<dbReference type="Proteomes" id="UP000239724">
    <property type="component" value="Unassembled WGS sequence"/>
</dbReference>
<feature type="transmembrane region" description="Helical" evidence="1">
    <location>
        <begin position="49"/>
        <end position="68"/>
    </location>
</feature>
<accession>A0A2S6NB10</accession>
<dbReference type="RefSeq" id="WP_104519914.1">
    <property type="nucleotide sequence ID" value="NZ_NHRY01000182.1"/>
</dbReference>
<keyword evidence="1" id="KW-0472">Membrane</keyword>
<comment type="caution">
    <text evidence="2">The sequence shown here is derived from an EMBL/GenBank/DDBJ whole genome shotgun (WGS) entry which is preliminary data.</text>
</comment>
<gene>
    <name evidence="2" type="ORF">CCS01_16460</name>
</gene>
<evidence type="ECO:0000313" key="3">
    <source>
        <dbReference type="Proteomes" id="UP000239724"/>
    </source>
</evidence>